<dbReference type="GO" id="GO:0005524">
    <property type="term" value="F:ATP binding"/>
    <property type="evidence" value="ECO:0007669"/>
    <property type="project" value="UniProtKB-KW"/>
</dbReference>
<dbReference type="RefSeq" id="WP_171784880.1">
    <property type="nucleotide sequence ID" value="NZ_BAAAML010000003.1"/>
</dbReference>
<evidence type="ECO:0000313" key="5">
    <source>
        <dbReference type="Proteomes" id="UP000757540"/>
    </source>
</evidence>
<sequence>MTRDQDALATVDRLTVSAGGRRILDGASLRIADGEVVGLVGASGAGKTTLASTLLGHLRPGLRRDAGTVRVAGLDPFSPADRRTLRTDVVAYLGQDPAVELNPAWSIGAQLRERAHRCGRRLTRADVDDALQRLGLPDGSAGRLPHQLSGGQVRRAAFALAVVHRPRLLVLDEPTSGLDTASAELLAGLVAERAADCSVLLITHDRSALARSADRVLHVEAGAVRETAVATPEESVRRTDGDHSREVLVARGLRAGHRGRPALAPVDLRLTAGTTAAVVGPSGAGKSTLARVLVGLHRRDGGTLELHGRPLPATLGARSGDQRRAVQLVPQDATGSLNPAETVRRTLRRALAAGGRARTADELADEPAGLLAAVRLHHDMLPRRAGELSGGERQRVAVARALACRPAVLICDEITSALDAATATSVLEAVDALRADGTAVVLITHDRDEVARWAHRTTEIDVPG</sequence>
<keyword evidence="2 4" id="KW-0067">ATP-binding</keyword>
<dbReference type="InterPro" id="IPR015854">
    <property type="entry name" value="ABC_transpr_LolD-like"/>
</dbReference>
<dbReference type="Gene3D" id="3.40.50.300">
    <property type="entry name" value="P-loop containing nucleotide triphosphate hydrolases"/>
    <property type="match status" value="2"/>
</dbReference>
<accession>A0ABX2A7U9</accession>
<evidence type="ECO:0000313" key="4">
    <source>
        <dbReference type="EMBL" id="NOV98681.1"/>
    </source>
</evidence>
<keyword evidence="1" id="KW-0547">Nucleotide-binding</keyword>
<dbReference type="InterPro" id="IPR027417">
    <property type="entry name" value="P-loop_NTPase"/>
</dbReference>
<dbReference type="Pfam" id="PF00005">
    <property type="entry name" value="ABC_tran"/>
    <property type="match status" value="2"/>
</dbReference>
<dbReference type="Proteomes" id="UP000757540">
    <property type="component" value="Unassembled WGS sequence"/>
</dbReference>
<evidence type="ECO:0000259" key="3">
    <source>
        <dbReference type="PROSITE" id="PS50893"/>
    </source>
</evidence>
<evidence type="ECO:0000256" key="1">
    <source>
        <dbReference type="ARBA" id="ARBA00022741"/>
    </source>
</evidence>
<dbReference type="PANTHER" id="PTHR24220">
    <property type="entry name" value="IMPORT ATP-BINDING PROTEIN"/>
    <property type="match status" value="1"/>
</dbReference>
<comment type="caution">
    <text evidence="4">The sequence shown here is derived from an EMBL/GenBank/DDBJ whole genome shotgun (WGS) entry which is preliminary data.</text>
</comment>
<keyword evidence="5" id="KW-1185">Reference proteome</keyword>
<dbReference type="PROSITE" id="PS00211">
    <property type="entry name" value="ABC_TRANSPORTER_1"/>
    <property type="match status" value="1"/>
</dbReference>
<dbReference type="SMART" id="SM00382">
    <property type="entry name" value="AAA"/>
    <property type="match status" value="2"/>
</dbReference>
<evidence type="ECO:0000256" key="2">
    <source>
        <dbReference type="ARBA" id="ARBA00022840"/>
    </source>
</evidence>
<dbReference type="EMBL" id="JABEZU010000004">
    <property type="protein sequence ID" value="NOV98681.1"/>
    <property type="molecule type" value="Genomic_DNA"/>
</dbReference>
<protein>
    <submittedName>
        <fullName evidence="4">Peptide/nickel transport system ATP-binding protein</fullName>
    </submittedName>
</protein>
<dbReference type="PANTHER" id="PTHR24220:SF685">
    <property type="entry name" value="ABC TRANSPORTER RELATED"/>
    <property type="match status" value="1"/>
</dbReference>
<dbReference type="InterPro" id="IPR003593">
    <property type="entry name" value="AAA+_ATPase"/>
</dbReference>
<gene>
    <name evidence="4" type="ORF">HDG69_003276</name>
</gene>
<name>A0ABX2A7U9_9MICO</name>
<dbReference type="SUPFAM" id="SSF52540">
    <property type="entry name" value="P-loop containing nucleoside triphosphate hydrolases"/>
    <property type="match status" value="2"/>
</dbReference>
<proteinExistence type="predicted"/>
<dbReference type="InterPro" id="IPR017871">
    <property type="entry name" value="ABC_transporter-like_CS"/>
</dbReference>
<dbReference type="InterPro" id="IPR003439">
    <property type="entry name" value="ABC_transporter-like_ATP-bd"/>
</dbReference>
<dbReference type="PROSITE" id="PS50893">
    <property type="entry name" value="ABC_TRANSPORTER_2"/>
    <property type="match status" value="2"/>
</dbReference>
<organism evidence="4 5">
    <name type="scientific">Isoptericola halotolerans</name>
    <dbReference type="NCBI Taxonomy" id="300560"/>
    <lineage>
        <taxon>Bacteria</taxon>
        <taxon>Bacillati</taxon>
        <taxon>Actinomycetota</taxon>
        <taxon>Actinomycetes</taxon>
        <taxon>Micrococcales</taxon>
        <taxon>Promicromonosporaceae</taxon>
        <taxon>Isoptericola</taxon>
    </lineage>
</organism>
<feature type="domain" description="ABC transporter" evidence="3">
    <location>
        <begin position="242"/>
        <end position="462"/>
    </location>
</feature>
<reference evidence="4 5" key="1">
    <citation type="submission" date="2020-05" db="EMBL/GenBank/DDBJ databases">
        <title>Genomic Encyclopedia of Type Strains, Phase III (KMG-III): the genomes of soil and plant-associated and newly described type strains.</title>
        <authorList>
            <person name="Whitman W."/>
        </authorList>
    </citation>
    <scope>NUCLEOTIDE SEQUENCE [LARGE SCALE GENOMIC DNA]</scope>
    <source>
        <strain evidence="4 5">KCTC 19046</strain>
    </source>
</reference>
<feature type="domain" description="ABC transporter" evidence="3">
    <location>
        <begin position="2"/>
        <end position="246"/>
    </location>
</feature>